<dbReference type="InterPro" id="IPR051908">
    <property type="entry name" value="Ribosomal_N-acetyltransferase"/>
</dbReference>
<dbReference type="GO" id="GO:1990189">
    <property type="term" value="F:protein N-terminal-serine acetyltransferase activity"/>
    <property type="evidence" value="ECO:0007669"/>
    <property type="project" value="TreeGrafter"/>
</dbReference>
<sequence length="182" mass="20672">MDSDRLFLVAPNMTHQPFILEAVLESQHTLAPFMDWLPHALTESSSIENTQQAIDDFDMFINELRYSIFEKSTGQLVGVISLIIRNIAIPYFEIGYWLRSSKEGLGYVSEAVRTLEQYAFNDLNAKRVEIKTAYENTRSRAVAERCGYHQEAILINDRILPSGAISSTVVYAKVAAFETEEK</sequence>
<accession>A0AB36K1A1</accession>
<dbReference type="Proteomes" id="UP000189021">
    <property type="component" value="Unassembled WGS sequence"/>
</dbReference>
<dbReference type="GO" id="GO:0005737">
    <property type="term" value="C:cytoplasm"/>
    <property type="evidence" value="ECO:0007669"/>
    <property type="project" value="TreeGrafter"/>
</dbReference>
<dbReference type="Pfam" id="PF13302">
    <property type="entry name" value="Acetyltransf_3"/>
    <property type="match status" value="1"/>
</dbReference>
<protein>
    <submittedName>
        <fullName evidence="2">GNAT family N-acetyltransferase</fullName>
    </submittedName>
</protein>
<dbReference type="Gene3D" id="3.40.630.30">
    <property type="match status" value="1"/>
</dbReference>
<gene>
    <name evidence="2" type="ORF">BZG00_00140</name>
</gene>
<dbReference type="EMBL" id="MUEK01000001">
    <property type="protein sequence ID" value="OOE41784.1"/>
    <property type="molecule type" value="Genomic_DNA"/>
</dbReference>
<feature type="domain" description="N-acetyltransferase" evidence="1">
    <location>
        <begin position="20"/>
        <end position="176"/>
    </location>
</feature>
<name>A0AB36K1A1_9GAMM</name>
<proteinExistence type="predicted"/>
<dbReference type="PANTHER" id="PTHR43441:SF3">
    <property type="entry name" value="ACETYLTRANSFERASE"/>
    <property type="match status" value="1"/>
</dbReference>
<reference evidence="2 3" key="1">
    <citation type="journal article" date="2017" name="Genome Announc.">
        <title>Draft Genome Sequences of Salinivibrio proteolyticus, Salinivibrio sharmensis, Salinivibrio siamensis, Salinivibrio costicola subsp. alcaliphilus, Salinivibrio costicola subsp. vallismortis, and 29 New Isolates Belonging to the Genus Salinivibrio.</title>
        <authorList>
            <person name="Lopez-Hermoso C."/>
            <person name="de la Haba R.R."/>
            <person name="Sanchez-Porro C."/>
            <person name="Bayliss S.C."/>
            <person name="Feil E.J."/>
            <person name="Ventosa A."/>
        </authorList>
    </citation>
    <scope>NUCLEOTIDE SEQUENCE [LARGE SCALE GENOMIC DNA]</scope>
    <source>
        <strain evidence="2 3">AL184</strain>
    </source>
</reference>
<dbReference type="SUPFAM" id="SSF55729">
    <property type="entry name" value="Acyl-CoA N-acyltransferases (Nat)"/>
    <property type="match status" value="1"/>
</dbReference>
<dbReference type="InterPro" id="IPR016181">
    <property type="entry name" value="Acyl_CoA_acyltransferase"/>
</dbReference>
<comment type="caution">
    <text evidence="2">The sequence shown here is derived from an EMBL/GenBank/DDBJ whole genome shotgun (WGS) entry which is preliminary data.</text>
</comment>
<evidence type="ECO:0000259" key="1">
    <source>
        <dbReference type="PROSITE" id="PS51186"/>
    </source>
</evidence>
<evidence type="ECO:0000313" key="3">
    <source>
        <dbReference type="Proteomes" id="UP000189021"/>
    </source>
</evidence>
<dbReference type="PROSITE" id="PS51186">
    <property type="entry name" value="GNAT"/>
    <property type="match status" value="1"/>
</dbReference>
<dbReference type="InterPro" id="IPR000182">
    <property type="entry name" value="GNAT_dom"/>
</dbReference>
<dbReference type="PANTHER" id="PTHR43441">
    <property type="entry name" value="RIBOSOMAL-PROTEIN-SERINE ACETYLTRANSFERASE"/>
    <property type="match status" value="1"/>
</dbReference>
<dbReference type="AlphaFoldDB" id="A0AB36K1A1"/>
<keyword evidence="3" id="KW-1185">Reference proteome</keyword>
<dbReference type="GO" id="GO:0008999">
    <property type="term" value="F:protein-N-terminal-alanine acetyltransferase activity"/>
    <property type="evidence" value="ECO:0007669"/>
    <property type="project" value="TreeGrafter"/>
</dbReference>
<evidence type="ECO:0000313" key="2">
    <source>
        <dbReference type="EMBL" id="OOE41784.1"/>
    </source>
</evidence>
<organism evidence="2 3">
    <name type="scientific">Salinivibrio kushneri</name>
    <dbReference type="NCBI Taxonomy" id="1908198"/>
    <lineage>
        <taxon>Bacteria</taxon>
        <taxon>Pseudomonadati</taxon>
        <taxon>Pseudomonadota</taxon>
        <taxon>Gammaproteobacteria</taxon>
        <taxon>Vibrionales</taxon>
        <taxon>Vibrionaceae</taxon>
        <taxon>Salinivibrio</taxon>
    </lineage>
</organism>